<proteinExistence type="predicted"/>
<dbReference type="EMBL" id="FOCT01000006">
    <property type="protein sequence ID" value="SEN74018.1"/>
    <property type="molecule type" value="Genomic_DNA"/>
</dbReference>
<evidence type="ECO:0000313" key="1">
    <source>
        <dbReference type="EMBL" id="SEN74018.1"/>
    </source>
</evidence>
<evidence type="ECO:0000313" key="2">
    <source>
        <dbReference type="Proteomes" id="UP000183898"/>
    </source>
</evidence>
<dbReference type="Proteomes" id="UP000183898">
    <property type="component" value="Unassembled WGS sequence"/>
</dbReference>
<accession>A0A1H8J223</accession>
<reference evidence="1 2" key="1">
    <citation type="submission" date="2016-10" db="EMBL/GenBank/DDBJ databases">
        <authorList>
            <person name="de Groot N.N."/>
        </authorList>
    </citation>
    <scope>NUCLEOTIDE SEQUENCE [LARGE SCALE GENOMIC DNA]</scope>
    <source>
        <strain evidence="1 2">Nl18</strain>
    </source>
</reference>
<dbReference type="AlphaFoldDB" id="A0A1H8J223"/>
<name>A0A1H8J223_9PROT</name>
<gene>
    <name evidence="1" type="ORF">SAMN05216404_106243</name>
</gene>
<dbReference type="RefSeq" id="WP_081353858.1">
    <property type="nucleotide sequence ID" value="NZ_FOCT01000006.1"/>
</dbReference>
<organism evidence="1 2">
    <name type="scientific">Nitrosospira multiformis</name>
    <dbReference type="NCBI Taxonomy" id="1231"/>
    <lineage>
        <taxon>Bacteria</taxon>
        <taxon>Pseudomonadati</taxon>
        <taxon>Pseudomonadota</taxon>
        <taxon>Betaproteobacteria</taxon>
        <taxon>Nitrosomonadales</taxon>
        <taxon>Nitrosomonadaceae</taxon>
        <taxon>Nitrosospira</taxon>
    </lineage>
</organism>
<protein>
    <submittedName>
        <fullName evidence="1">Uncharacterized protein</fullName>
    </submittedName>
</protein>
<sequence length="123" mass="14261">MGRHYSPKSFFRHVPNAMLKQYFDKAGVLTEHDFSGVPEAKIELIYKAWLSLPDALQRKTERDFKEIDALACEGGIKAIIDEARRQGGNIAEILSQKEGFHEKVFWVFLERPEYWARQCLLSC</sequence>